<evidence type="ECO:0000259" key="11">
    <source>
        <dbReference type="Pfam" id="PF04446"/>
    </source>
</evidence>
<proteinExistence type="inferred from homology"/>
<dbReference type="GO" id="GO:0000287">
    <property type="term" value="F:magnesium ion binding"/>
    <property type="evidence" value="ECO:0007669"/>
    <property type="project" value="InterPro"/>
</dbReference>
<dbReference type="InterPro" id="IPR038469">
    <property type="entry name" value="tRNAHis_GuaTrfase_Thg1_sf"/>
</dbReference>
<keyword evidence="5" id="KW-0819">tRNA processing</keyword>
<dbReference type="Gene3D" id="3.30.70.3000">
    <property type="match status" value="1"/>
</dbReference>
<dbReference type="RefSeq" id="WP_226588628.1">
    <property type="nucleotide sequence ID" value="NZ_BLAY01000139.1"/>
</dbReference>
<dbReference type="InterPro" id="IPR025845">
    <property type="entry name" value="Thg1_C_dom"/>
</dbReference>
<dbReference type="GO" id="GO:0005525">
    <property type="term" value="F:GTP binding"/>
    <property type="evidence" value="ECO:0007669"/>
    <property type="project" value="UniProtKB-KW"/>
</dbReference>
<feature type="domain" description="tRNAHis guanylyltransferase catalytic" evidence="11">
    <location>
        <begin position="8"/>
        <end position="119"/>
    </location>
</feature>
<dbReference type="AlphaFoldDB" id="A0AAV3XNX9"/>
<dbReference type="Pfam" id="PF14413">
    <property type="entry name" value="Thg1C"/>
    <property type="match status" value="1"/>
</dbReference>
<dbReference type="InterPro" id="IPR024956">
    <property type="entry name" value="tRNAHis_GuaTrfase_cat"/>
</dbReference>
<keyword evidence="8" id="KW-0547">Nucleotide-binding</keyword>
<keyword evidence="9" id="KW-0460">Magnesium</keyword>
<evidence type="ECO:0000256" key="9">
    <source>
        <dbReference type="ARBA" id="ARBA00022842"/>
    </source>
</evidence>
<evidence type="ECO:0000256" key="6">
    <source>
        <dbReference type="ARBA" id="ARBA00022695"/>
    </source>
</evidence>
<keyword evidence="7" id="KW-0479">Metal-binding</keyword>
<feature type="domain" description="Thg1 C-terminal" evidence="12">
    <location>
        <begin position="131"/>
        <end position="219"/>
    </location>
</feature>
<keyword evidence="6 13" id="KW-0548">Nucleotidyltransferase</keyword>
<dbReference type="PANTHER" id="PTHR12729">
    <property type="entry name" value="TRNA(HIS) GUANYLYLTRANSFERASE-RELATED"/>
    <property type="match status" value="1"/>
</dbReference>
<evidence type="ECO:0000256" key="4">
    <source>
        <dbReference type="ARBA" id="ARBA00022679"/>
    </source>
</evidence>
<sequence>MDSDTFEKQMRSLEYFHSLRVLPGAWTVIRVDGRSFSRFTESRFEKPFDIQFHNLMVQTAKALLEELQGIYAYTESDEISILLPQNWDLFDRSWEKIVSVSASIASATFTNVAQTIVQFDSRVWLGTNKSQVVDYFNWRQADATRCALNGWCYWTLRKAGETVGKATSTLEGKSVGFKNELLFQHGINFNDLPAWQRRGTGLYWEIYEKEGYNPIENKAVVTKRRRIKIDDELPMKEAYGEFISRFLDVE</sequence>
<evidence type="ECO:0000256" key="10">
    <source>
        <dbReference type="ARBA" id="ARBA00023134"/>
    </source>
</evidence>
<dbReference type="GO" id="GO:0008193">
    <property type="term" value="F:tRNA guanylyltransferase activity"/>
    <property type="evidence" value="ECO:0007669"/>
    <property type="project" value="UniProtKB-EC"/>
</dbReference>
<dbReference type="InterPro" id="IPR007537">
    <property type="entry name" value="tRNAHis_GuaTrfase_Thg1"/>
</dbReference>
<reference evidence="13" key="1">
    <citation type="submission" date="2019-10" db="EMBL/GenBank/DDBJ databases">
        <title>Draft genome sequece of Microseira wollei NIES-4236.</title>
        <authorList>
            <person name="Yamaguchi H."/>
            <person name="Suzuki S."/>
            <person name="Kawachi M."/>
        </authorList>
    </citation>
    <scope>NUCLEOTIDE SEQUENCE</scope>
    <source>
        <strain evidence="13">NIES-4236</strain>
    </source>
</reference>
<dbReference type="Pfam" id="PF04446">
    <property type="entry name" value="Thg1"/>
    <property type="match status" value="1"/>
</dbReference>
<accession>A0AAV3XNX9</accession>
<evidence type="ECO:0000313" key="13">
    <source>
        <dbReference type="EMBL" id="GET41905.1"/>
    </source>
</evidence>
<evidence type="ECO:0000256" key="3">
    <source>
        <dbReference type="ARBA" id="ARBA00012511"/>
    </source>
</evidence>
<dbReference type="Proteomes" id="UP001050975">
    <property type="component" value="Unassembled WGS sequence"/>
</dbReference>
<organism evidence="13 14">
    <name type="scientific">Microseira wollei NIES-4236</name>
    <dbReference type="NCBI Taxonomy" id="2530354"/>
    <lineage>
        <taxon>Bacteria</taxon>
        <taxon>Bacillati</taxon>
        <taxon>Cyanobacteriota</taxon>
        <taxon>Cyanophyceae</taxon>
        <taxon>Oscillatoriophycideae</taxon>
        <taxon>Aerosakkonematales</taxon>
        <taxon>Aerosakkonemataceae</taxon>
        <taxon>Microseira</taxon>
    </lineage>
</organism>
<dbReference type="GO" id="GO:0006400">
    <property type="term" value="P:tRNA modification"/>
    <property type="evidence" value="ECO:0007669"/>
    <property type="project" value="InterPro"/>
</dbReference>
<evidence type="ECO:0000256" key="8">
    <source>
        <dbReference type="ARBA" id="ARBA00022741"/>
    </source>
</evidence>
<dbReference type="EMBL" id="BLAY01000139">
    <property type="protein sequence ID" value="GET41905.1"/>
    <property type="molecule type" value="Genomic_DNA"/>
</dbReference>
<evidence type="ECO:0000313" key="14">
    <source>
        <dbReference type="Proteomes" id="UP001050975"/>
    </source>
</evidence>
<evidence type="ECO:0000256" key="1">
    <source>
        <dbReference type="ARBA" id="ARBA00001946"/>
    </source>
</evidence>
<comment type="similarity">
    <text evidence="2">Belongs to the tRNA(His) guanylyltransferase family.</text>
</comment>
<gene>
    <name evidence="13" type="ORF">MiSe_67190</name>
</gene>
<comment type="caution">
    <text evidence="13">The sequence shown here is derived from an EMBL/GenBank/DDBJ whole genome shotgun (WGS) entry which is preliminary data.</text>
</comment>
<protein>
    <recommendedName>
        <fullName evidence="3">tRNA(His) guanylyltransferase</fullName>
        <ecNumber evidence="3">2.7.7.79</ecNumber>
    </recommendedName>
</protein>
<keyword evidence="4" id="KW-0808">Transferase</keyword>
<keyword evidence="10" id="KW-0342">GTP-binding</keyword>
<evidence type="ECO:0000256" key="2">
    <source>
        <dbReference type="ARBA" id="ARBA00010113"/>
    </source>
</evidence>
<comment type="cofactor">
    <cofactor evidence="1">
        <name>Mg(2+)</name>
        <dbReference type="ChEBI" id="CHEBI:18420"/>
    </cofactor>
</comment>
<keyword evidence="14" id="KW-1185">Reference proteome</keyword>
<evidence type="ECO:0000256" key="7">
    <source>
        <dbReference type="ARBA" id="ARBA00022723"/>
    </source>
</evidence>
<evidence type="ECO:0000259" key="12">
    <source>
        <dbReference type="Pfam" id="PF14413"/>
    </source>
</evidence>
<dbReference type="EC" id="2.7.7.79" evidence="3"/>
<name>A0AAV3XNX9_9CYAN</name>
<evidence type="ECO:0000256" key="5">
    <source>
        <dbReference type="ARBA" id="ARBA00022694"/>
    </source>
</evidence>
<dbReference type="PANTHER" id="PTHR12729:SF6">
    <property type="entry name" value="TRNA(HIS) GUANYLYLTRANSFERASE-RELATED"/>
    <property type="match status" value="1"/>
</dbReference>